<protein>
    <submittedName>
        <fullName evidence="7">PTS system, cellobiose-specific IIA component</fullName>
    </submittedName>
</protein>
<dbReference type="InterPro" id="IPR036388">
    <property type="entry name" value="WH-like_DNA-bd_sf"/>
</dbReference>
<dbReference type="HOGENOM" id="CLU_1110113_0_0_9"/>
<organism evidence="7 8">
    <name type="scientific">Eubacterium plexicaudatum ASF492</name>
    <dbReference type="NCBI Taxonomy" id="1235802"/>
    <lineage>
        <taxon>Bacteria</taxon>
        <taxon>Bacillati</taxon>
        <taxon>Bacillota</taxon>
        <taxon>Clostridia</taxon>
        <taxon>Eubacteriales</taxon>
        <taxon>Eubacteriaceae</taxon>
        <taxon>Eubacterium</taxon>
    </lineage>
</organism>
<dbReference type="GO" id="GO:0009401">
    <property type="term" value="P:phosphoenolpyruvate-dependent sugar phosphotransferase system"/>
    <property type="evidence" value="ECO:0007669"/>
    <property type="project" value="UniProtKB-KW"/>
</dbReference>
<proteinExistence type="predicted"/>
<keyword evidence="3" id="KW-0808">Transferase</keyword>
<dbReference type="SUPFAM" id="SSF46689">
    <property type="entry name" value="Homeodomain-like"/>
    <property type="match status" value="1"/>
</dbReference>
<sequence>MFTHEMVKSFNQLEMDVYNYIVQNEDKVIYMKVRELADVVHVSTTTVLRFCKKAGCEGYSEFRLKLKQELKDSRKIALDMDITAMNDFFQRAQTKAFQENMKEAMDYLIKSTSVIFVGVGNSSIMGKYGARYFNNVVRKRMAEVSEQFEMLCFQVITFVGTARTHFINAIQSAKAGNFDEAENLIKEGDSAFSQGHNGHADLLTMDANGELSGGMMLLMHAEDQLMSAENFRILAKEFIELYRKLEEKNS</sequence>
<evidence type="ECO:0000256" key="2">
    <source>
        <dbReference type="ARBA" id="ARBA00022597"/>
    </source>
</evidence>
<reference evidence="7 8" key="1">
    <citation type="journal article" date="2014" name="Genome Announc.">
        <title>Draft genome sequences of the altered schaedler flora, a defined bacterial community from gnotobiotic mice.</title>
        <authorList>
            <person name="Wannemuehler M.J."/>
            <person name="Overstreet A.M."/>
            <person name="Ward D.V."/>
            <person name="Phillips G.J."/>
        </authorList>
    </citation>
    <scope>NUCLEOTIDE SEQUENCE [LARGE SCALE GENOMIC DNA]</scope>
    <source>
        <strain evidence="7 8">ASF492</strain>
    </source>
</reference>
<evidence type="ECO:0000256" key="1">
    <source>
        <dbReference type="ARBA" id="ARBA00022448"/>
    </source>
</evidence>
<dbReference type="InterPro" id="IPR047640">
    <property type="entry name" value="RpiR-like"/>
</dbReference>
<dbReference type="eggNOG" id="COG1447">
    <property type="taxonomic scope" value="Bacteria"/>
</dbReference>
<keyword evidence="1" id="KW-0813">Transport</keyword>
<dbReference type="PROSITE" id="PS51071">
    <property type="entry name" value="HTH_RPIR"/>
    <property type="match status" value="1"/>
</dbReference>
<dbReference type="InterPro" id="IPR009057">
    <property type="entry name" value="Homeodomain-like_sf"/>
</dbReference>
<evidence type="ECO:0000313" key="7">
    <source>
        <dbReference type="EMBL" id="EMZ36456.1"/>
    </source>
</evidence>
<evidence type="ECO:0000313" key="8">
    <source>
        <dbReference type="Proteomes" id="UP000012589"/>
    </source>
</evidence>
<name>N2B7T6_9FIRM</name>
<dbReference type="Pfam" id="PF02255">
    <property type="entry name" value="PTS_IIA"/>
    <property type="match status" value="1"/>
</dbReference>
<dbReference type="PATRIC" id="fig|1235802.3.peg.885"/>
<dbReference type="SUPFAM" id="SSF46973">
    <property type="entry name" value="Enzyme IIa from lactose specific PTS, IIa-lac"/>
    <property type="match status" value="1"/>
</dbReference>
<keyword evidence="8" id="KW-1185">Reference proteome</keyword>
<evidence type="ECO:0000256" key="4">
    <source>
        <dbReference type="ARBA" id="ARBA00022683"/>
    </source>
</evidence>
<dbReference type="Proteomes" id="UP000012589">
    <property type="component" value="Unassembled WGS sequence"/>
</dbReference>
<dbReference type="CDD" id="cd00215">
    <property type="entry name" value="PTS_IIA_lac"/>
    <property type="match status" value="1"/>
</dbReference>
<dbReference type="GO" id="GO:0016740">
    <property type="term" value="F:transferase activity"/>
    <property type="evidence" value="ECO:0007669"/>
    <property type="project" value="UniProtKB-KW"/>
</dbReference>
<dbReference type="Gene3D" id="1.20.58.80">
    <property type="entry name" value="Phosphotransferase system, lactose/cellobiose-type IIA subunit"/>
    <property type="match status" value="1"/>
</dbReference>
<evidence type="ECO:0000256" key="5">
    <source>
        <dbReference type="PROSITE-ProRule" id="PRU00418"/>
    </source>
</evidence>
<dbReference type="PROSITE" id="PS51095">
    <property type="entry name" value="PTS_EIIA_TYPE_3"/>
    <property type="match status" value="1"/>
</dbReference>
<feature type="modified residue" description="Phosphohistidine; by HPr" evidence="5">
    <location>
        <position position="220"/>
    </location>
</feature>
<dbReference type="eggNOG" id="COG1737">
    <property type="taxonomic scope" value="Bacteria"/>
</dbReference>
<evidence type="ECO:0000256" key="3">
    <source>
        <dbReference type="ARBA" id="ARBA00022679"/>
    </source>
</evidence>
<dbReference type="AlphaFoldDB" id="N2B7T6"/>
<dbReference type="Gene3D" id="1.10.10.10">
    <property type="entry name" value="Winged helix-like DNA-binding domain superfamily/Winged helix DNA-binding domain"/>
    <property type="match status" value="1"/>
</dbReference>
<dbReference type="PANTHER" id="PTHR30514:SF1">
    <property type="entry name" value="HTH-TYPE TRANSCRIPTIONAL REGULATOR HEXR-RELATED"/>
    <property type="match status" value="1"/>
</dbReference>
<dbReference type="InterPro" id="IPR000281">
    <property type="entry name" value="HTH_RpiR"/>
</dbReference>
<dbReference type="PANTHER" id="PTHR30514">
    <property type="entry name" value="GLUCOKINASE"/>
    <property type="match status" value="1"/>
</dbReference>
<feature type="domain" description="HTH rpiR-type" evidence="6">
    <location>
        <begin position="1"/>
        <end position="73"/>
    </location>
</feature>
<dbReference type="InterPro" id="IPR003188">
    <property type="entry name" value="PTS_IIA_lac/cel"/>
</dbReference>
<dbReference type="EMBL" id="AQFT01000023">
    <property type="protein sequence ID" value="EMZ36456.1"/>
    <property type="molecule type" value="Genomic_DNA"/>
</dbReference>
<gene>
    <name evidence="7" type="ORF">C823_00824</name>
</gene>
<dbReference type="GO" id="GO:0003677">
    <property type="term" value="F:DNA binding"/>
    <property type="evidence" value="ECO:0007669"/>
    <property type="project" value="InterPro"/>
</dbReference>
<accession>N2B7T6</accession>
<dbReference type="GO" id="GO:0097367">
    <property type="term" value="F:carbohydrate derivative binding"/>
    <property type="evidence" value="ECO:0007669"/>
    <property type="project" value="InterPro"/>
</dbReference>
<dbReference type="Pfam" id="PF01418">
    <property type="entry name" value="HTH_6"/>
    <property type="match status" value="1"/>
</dbReference>
<keyword evidence="2" id="KW-0762">Sugar transport</keyword>
<dbReference type="STRING" id="1235802.C823_00824"/>
<dbReference type="GO" id="GO:0003700">
    <property type="term" value="F:DNA-binding transcription factor activity"/>
    <property type="evidence" value="ECO:0007669"/>
    <property type="project" value="InterPro"/>
</dbReference>
<comment type="caution">
    <text evidence="7">The sequence shown here is derived from an EMBL/GenBank/DDBJ whole genome shotgun (WGS) entry which is preliminary data.</text>
</comment>
<evidence type="ECO:0000259" key="6">
    <source>
        <dbReference type="PROSITE" id="PS51071"/>
    </source>
</evidence>
<keyword evidence="4" id="KW-0598">Phosphotransferase system</keyword>
<dbReference type="InterPro" id="IPR036542">
    <property type="entry name" value="PTS_IIA_lac/cel_sf"/>
</dbReference>